<organism evidence="2 3">
    <name type="scientific">Kitasatospora paranensis</name>
    <dbReference type="NCBI Taxonomy" id="258053"/>
    <lineage>
        <taxon>Bacteria</taxon>
        <taxon>Bacillati</taxon>
        <taxon>Actinomycetota</taxon>
        <taxon>Actinomycetes</taxon>
        <taxon>Kitasatosporales</taxon>
        <taxon>Streptomycetaceae</taxon>
        <taxon>Kitasatospora</taxon>
    </lineage>
</organism>
<reference evidence="3" key="1">
    <citation type="journal article" date="2019" name="Int. J. Syst. Evol. Microbiol.">
        <title>The Global Catalogue of Microorganisms (GCM) 10K type strain sequencing project: providing services to taxonomists for standard genome sequencing and annotation.</title>
        <authorList>
            <consortium name="The Broad Institute Genomics Platform"/>
            <consortium name="The Broad Institute Genome Sequencing Center for Infectious Disease"/>
            <person name="Wu L."/>
            <person name="Ma J."/>
        </authorList>
    </citation>
    <scope>NUCLEOTIDE SEQUENCE [LARGE SCALE GENOMIC DNA]</scope>
    <source>
        <strain evidence="3">CGMCC 1.12859</strain>
    </source>
</reference>
<dbReference type="InterPro" id="IPR006311">
    <property type="entry name" value="TAT_signal"/>
</dbReference>
<dbReference type="PROSITE" id="PS51318">
    <property type="entry name" value="TAT"/>
    <property type="match status" value="1"/>
</dbReference>
<keyword evidence="1" id="KW-0732">Signal</keyword>
<sequence length="161" mass="16932">MKLSPSKSRRGVRAAVLATVAAAASLATALPAFAEAPAANDDNDSYYSSEKCAAHSDWFRFRLFYNSGYQGAWVNAGHGIGNFDALQTNNGVKALTFCSGTGNGAGQNVKNNTASVYNYGGHLVVVSVNSWSHGDTDAFYPNTGGNLVATYNNNASMAVYE</sequence>
<dbReference type="Proteomes" id="UP001596435">
    <property type="component" value="Unassembled WGS sequence"/>
</dbReference>
<comment type="caution">
    <text evidence="2">The sequence shown here is derived from an EMBL/GenBank/DDBJ whole genome shotgun (WGS) entry which is preliminary data.</text>
</comment>
<accession>A0ABW2FV43</accession>
<evidence type="ECO:0000313" key="3">
    <source>
        <dbReference type="Proteomes" id="UP001596435"/>
    </source>
</evidence>
<feature type="signal peptide" evidence="1">
    <location>
        <begin position="1"/>
        <end position="34"/>
    </location>
</feature>
<dbReference type="RefSeq" id="WP_345704995.1">
    <property type="nucleotide sequence ID" value="NZ_BAABKV010000001.1"/>
</dbReference>
<evidence type="ECO:0008006" key="4">
    <source>
        <dbReference type="Google" id="ProtNLM"/>
    </source>
</evidence>
<evidence type="ECO:0000256" key="1">
    <source>
        <dbReference type="SAM" id="SignalP"/>
    </source>
</evidence>
<dbReference type="EMBL" id="JBHTAJ010000018">
    <property type="protein sequence ID" value="MFC7180285.1"/>
    <property type="molecule type" value="Genomic_DNA"/>
</dbReference>
<gene>
    <name evidence="2" type="ORF">ACFQMG_12045</name>
</gene>
<protein>
    <recommendedName>
        <fullName evidence="4">Peptidase inhibitor family I36</fullName>
    </recommendedName>
</protein>
<feature type="chain" id="PRO_5046007431" description="Peptidase inhibitor family I36" evidence="1">
    <location>
        <begin position="35"/>
        <end position="161"/>
    </location>
</feature>
<name>A0ABW2FV43_9ACTN</name>
<proteinExistence type="predicted"/>
<keyword evidence="3" id="KW-1185">Reference proteome</keyword>
<evidence type="ECO:0000313" key="2">
    <source>
        <dbReference type="EMBL" id="MFC7180285.1"/>
    </source>
</evidence>